<organism evidence="17 18">
    <name type="scientific">Oleiphilus messinensis</name>
    <dbReference type="NCBI Taxonomy" id="141451"/>
    <lineage>
        <taxon>Bacteria</taxon>
        <taxon>Pseudomonadati</taxon>
        <taxon>Pseudomonadota</taxon>
        <taxon>Gammaproteobacteria</taxon>
        <taxon>Oceanospirillales</taxon>
        <taxon>Oleiphilaceae</taxon>
        <taxon>Oleiphilus</taxon>
    </lineage>
</organism>
<evidence type="ECO:0000259" key="14">
    <source>
        <dbReference type="PROSITE" id="PS50109"/>
    </source>
</evidence>
<evidence type="ECO:0000256" key="1">
    <source>
        <dbReference type="ARBA" id="ARBA00000085"/>
    </source>
</evidence>
<dbReference type="InterPro" id="IPR003594">
    <property type="entry name" value="HATPase_dom"/>
</dbReference>
<accession>A0A1Y0IDX1</accession>
<dbReference type="InterPro" id="IPR004358">
    <property type="entry name" value="Sig_transdc_His_kin-like_C"/>
</dbReference>
<keyword evidence="5 12" id="KW-0597">Phosphoprotein</keyword>
<keyword evidence="8 17" id="KW-0418">Kinase</keyword>
<evidence type="ECO:0000256" key="8">
    <source>
        <dbReference type="ARBA" id="ARBA00022777"/>
    </source>
</evidence>
<feature type="region of interest" description="Disordered" evidence="13">
    <location>
        <begin position="257"/>
        <end position="282"/>
    </location>
</feature>
<dbReference type="FunFam" id="2.30.30.40:FF:000048">
    <property type="entry name" value="Chemotaxis protein CheA, putative"/>
    <property type="match status" value="1"/>
</dbReference>
<protein>
    <recommendedName>
        <fullName evidence="3">Chemotaxis protein CheA</fullName>
        <ecNumber evidence="2">2.7.13.3</ecNumber>
    </recommendedName>
</protein>
<dbReference type="GO" id="GO:0000155">
    <property type="term" value="F:phosphorelay sensor kinase activity"/>
    <property type="evidence" value="ECO:0007669"/>
    <property type="project" value="InterPro"/>
</dbReference>
<dbReference type="PANTHER" id="PTHR43395:SF10">
    <property type="entry name" value="CHEMOTAXIS PROTEIN CHEA"/>
    <property type="match status" value="1"/>
</dbReference>
<dbReference type="KEGG" id="ome:OLMES_3553"/>
<feature type="domain" description="CheW-like" evidence="15">
    <location>
        <begin position="595"/>
        <end position="730"/>
    </location>
</feature>
<dbReference type="SMART" id="SM00260">
    <property type="entry name" value="CheW"/>
    <property type="match status" value="1"/>
</dbReference>
<dbReference type="Gene3D" id="1.20.120.160">
    <property type="entry name" value="HPT domain"/>
    <property type="match status" value="1"/>
</dbReference>
<dbReference type="OrthoDB" id="9803176at2"/>
<dbReference type="FunFam" id="3.30.565.10:FF:000016">
    <property type="entry name" value="Chemotaxis protein CheA, putative"/>
    <property type="match status" value="1"/>
</dbReference>
<dbReference type="CDD" id="cd00731">
    <property type="entry name" value="CheA_reg"/>
    <property type="match status" value="1"/>
</dbReference>
<dbReference type="Pfam" id="PF02518">
    <property type="entry name" value="HATPase_c"/>
    <property type="match status" value="1"/>
</dbReference>
<evidence type="ECO:0000313" key="18">
    <source>
        <dbReference type="Proteomes" id="UP000196027"/>
    </source>
</evidence>
<dbReference type="PRINTS" id="PR00344">
    <property type="entry name" value="BCTRLSENSOR"/>
</dbReference>
<dbReference type="Proteomes" id="UP000196027">
    <property type="component" value="Chromosome"/>
</dbReference>
<evidence type="ECO:0000256" key="10">
    <source>
        <dbReference type="ARBA" id="ARBA00023012"/>
    </source>
</evidence>
<feature type="compositionally biased region" description="Basic and acidic residues" evidence="13">
    <location>
        <begin position="331"/>
        <end position="342"/>
    </location>
</feature>
<evidence type="ECO:0000259" key="16">
    <source>
        <dbReference type="PROSITE" id="PS50894"/>
    </source>
</evidence>
<dbReference type="AlphaFoldDB" id="A0A1Y0IDX1"/>
<dbReference type="Gene3D" id="2.30.30.40">
    <property type="entry name" value="SH3 Domains"/>
    <property type="match status" value="1"/>
</dbReference>
<proteinExistence type="predicted"/>
<comment type="function">
    <text evidence="11">Involved in the transmission of sensory signals from the chemoreceptors to the flagellar motors. CheA is autophosphorylated; it can transfer its phosphate group to either CheB or CheY.</text>
</comment>
<dbReference type="InterPro" id="IPR008207">
    <property type="entry name" value="Sig_transdc_His_kin_Hpt_dom"/>
</dbReference>
<feature type="modified residue" description="Phosphohistidine" evidence="12">
    <location>
        <position position="48"/>
    </location>
</feature>
<evidence type="ECO:0000256" key="9">
    <source>
        <dbReference type="ARBA" id="ARBA00022840"/>
    </source>
</evidence>
<dbReference type="EMBL" id="CP021425">
    <property type="protein sequence ID" value="ARU57583.1"/>
    <property type="molecule type" value="Genomic_DNA"/>
</dbReference>
<dbReference type="GO" id="GO:0005524">
    <property type="term" value="F:ATP binding"/>
    <property type="evidence" value="ECO:0007669"/>
    <property type="project" value="UniProtKB-KW"/>
</dbReference>
<evidence type="ECO:0000256" key="6">
    <source>
        <dbReference type="ARBA" id="ARBA00022679"/>
    </source>
</evidence>
<dbReference type="SUPFAM" id="SSF55874">
    <property type="entry name" value="ATPase domain of HSP90 chaperone/DNA topoisomerase II/histidine kinase"/>
    <property type="match status" value="1"/>
</dbReference>
<feature type="domain" description="Histidine kinase" evidence="14">
    <location>
        <begin position="335"/>
        <end position="593"/>
    </location>
</feature>
<dbReference type="Gene3D" id="3.30.565.10">
    <property type="entry name" value="Histidine kinase-like ATPase, C-terminal domain"/>
    <property type="match status" value="1"/>
</dbReference>
<dbReference type="InterPro" id="IPR036641">
    <property type="entry name" value="HPT_dom_sf"/>
</dbReference>
<dbReference type="GO" id="GO:0005737">
    <property type="term" value="C:cytoplasm"/>
    <property type="evidence" value="ECO:0007669"/>
    <property type="project" value="InterPro"/>
</dbReference>
<dbReference type="InterPro" id="IPR036097">
    <property type="entry name" value="HisK_dim/P_sf"/>
</dbReference>
<dbReference type="Pfam" id="PF02895">
    <property type="entry name" value="H-kinase_dim"/>
    <property type="match status" value="1"/>
</dbReference>
<dbReference type="InterPro" id="IPR036890">
    <property type="entry name" value="HATPase_C_sf"/>
</dbReference>
<feature type="compositionally biased region" description="Basic and acidic residues" evidence="13">
    <location>
        <begin position="257"/>
        <end position="268"/>
    </location>
</feature>
<evidence type="ECO:0000256" key="2">
    <source>
        <dbReference type="ARBA" id="ARBA00012438"/>
    </source>
</evidence>
<dbReference type="InterPro" id="IPR037006">
    <property type="entry name" value="CheA-like_homodim_sf"/>
</dbReference>
<dbReference type="PROSITE" id="PS50109">
    <property type="entry name" value="HIS_KIN"/>
    <property type="match status" value="1"/>
</dbReference>
<dbReference type="CDD" id="cd00088">
    <property type="entry name" value="HPT"/>
    <property type="match status" value="1"/>
</dbReference>
<evidence type="ECO:0000256" key="5">
    <source>
        <dbReference type="ARBA" id="ARBA00022553"/>
    </source>
</evidence>
<dbReference type="PROSITE" id="PS50851">
    <property type="entry name" value="CHEW"/>
    <property type="match status" value="1"/>
</dbReference>
<dbReference type="PANTHER" id="PTHR43395">
    <property type="entry name" value="SENSOR HISTIDINE KINASE CHEA"/>
    <property type="match status" value="1"/>
</dbReference>
<feature type="domain" description="HPt" evidence="16">
    <location>
        <begin position="1"/>
        <end position="105"/>
    </location>
</feature>
<reference evidence="17 18" key="1">
    <citation type="submission" date="2017-05" db="EMBL/GenBank/DDBJ databases">
        <title>Genomic insights into alkan degradation activity of Oleiphilus messinensis.</title>
        <authorList>
            <person name="Kozyavkin S.A."/>
            <person name="Slesarev A.I."/>
            <person name="Golyshin P.N."/>
            <person name="Korzhenkov A."/>
            <person name="Golyshina O.N."/>
            <person name="Toshchakov S.V."/>
        </authorList>
    </citation>
    <scope>NUCLEOTIDE SEQUENCE [LARGE SCALE GENOMIC DNA]</scope>
    <source>
        <strain evidence="17 18">ME102</strain>
    </source>
</reference>
<keyword evidence="4" id="KW-0145">Chemotaxis</keyword>
<dbReference type="EC" id="2.7.13.3" evidence="2"/>
<dbReference type="SMART" id="SM01231">
    <property type="entry name" value="H-kinase_dim"/>
    <property type="match status" value="1"/>
</dbReference>
<evidence type="ECO:0000256" key="3">
    <source>
        <dbReference type="ARBA" id="ARBA00021495"/>
    </source>
</evidence>
<evidence type="ECO:0000256" key="12">
    <source>
        <dbReference type="PROSITE-ProRule" id="PRU00110"/>
    </source>
</evidence>
<name>A0A1Y0IDX1_9GAMM</name>
<evidence type="ECO:0000313" key="17">
    <source>
        <dbReference type="EMBL" id="ARU57583.1"/>
    </source>
</evidence>
<dbReference type="Pfam" id="PF01584">
    <property type="entry name" value="CheW"/>
    <property type="match status" value="1"/>
</dbReference>
<keyword evidence="10" id="KW-0902">Two-component regulatory system</keyword>
<dbReference type="InterPro" id="IPR004105">
    <property type="entry name" value="CheA-like_dim"/>
</dbReference>
<dbReference type="CDD" id="cd16916">
    <property type="entry name" value="HATPase_CheA-like"/>
    <property type="match status" value="1"/>
</dbReference>
<dbReference type="SMART" id="SM00387">
    <property type="entry name" value="HATPase_c"/>
    <property type="match status" value="1"/>
</dbReference>
<gene>
    <name evidence="17" type="ORF">OLMES_3553</name>
</gene>
<dbReference type="SUPFAM" id="SSF47226">
    <property type="entry name" value="Histidine-containing phosphotransfer domain, HPT domain"/>
    <property type="match status" value="1"/>
</dbReference>
<evidence type="ECO:0000259" key="15">
    <source>
        <dbReference type="PROSITE" id="PS50851"/>
    </source>
</evidence>
<dbReference type="InterPro" id="IPR005467">
    <property type="entry name" value="His_kinase_dom"/>
</dbReference>
<dbReference type="SUPFAM" id="SSF47384">
    <property type="entry name" value="Homodimeric domain of signal transducing histidine kinase"/>
    <property type="match status" value="1"/>
</dbReference>
<evidence type="ECO:0000256" key="7">
    <source>
        <dbReference type="ARBA" id="ARBA00022741"/>
    </source>
</evidence>
<evidence type="ECO:0000256" key="11">
    <source>
        <dbReference type="ARBA" id="ARBA00035100"/>
    </source>
</evidence>
<dbReference type="SUPFAM" id="SSF50341">
    <property type="entry name" value="CheW-like"/>
    <property type="match status" value="1"/>
</dbReference>
<dbReference type="GO" id="GO:0006935">
    <property type="term" value="P:chemotaxis"/>
    <property type="evidence" value="ECO:0007669"/>
    <property type="project" value="UniProtKB-KW"/>
</dbReference>
<keyword evidence="6" id="KW-0808">Transferase</keyword>
<keyword evidence="9" id="KW-0067">ATP-binding</keyword>
<dbReference type="PROSITE" id="PS50894">
    <property type="entry name" value="HPT"/>
    <property type="match status" value="1"/>
</dbReference>
<keyword evidence="18" id="KW-1185">Reference proteome</keyword>
<sequence length="746" mass="81834">MGIDLSQFHQVFFEESLEGLDVMESALLDIDLQSYDDETINEIFRAAHSIKGGAGTFGFSAVAEFTHVLETLLDQIRSGDRPLLQEHVDLFLQSVDCVRRMIQALQSGDSDQNDEADELKIQFEKILSGASASNAPQDITQTPGNEVGGAASEELKAEEELKAQSGQPDIWKIFFKPDPDILKTGNEPLRMFRELEEFGALEVVADVSSVPAIGAIEPELCYLAWTLKLTSESATQEQIEEVFEWVIDDAELTVARESTETVEEREMLAGEGEGEGEGEGQLNQPEAAAQLPDATPATTVVPEAASDVPISETTEPEISAPIAAKTPANKTSDKSKADKTKTEVSSIRVGIDKIDSLINMVGELVITQSMLGELSRDFDMDKLPKLLEGLEQLSQNTRELQESVMRIRMLPISFTFSRFPRLVHDLSRNLGKKIELKLLGEQTELDKTVMEKIGDPMVHLVRNSLDHGIETPADRIAAGKSETGTIILNAYHQGGNIVIQIIDDGKGLDRDRILRKAVEKGLVGENDKLSDEQIYDLVFKPGFSTAEQVTDISGRGVGMDVVRRNIQELNGSVEVESVPGEGSTFTIRLPLTLAILDGQLVRSGEHTYILPLISIIESIQTDMTMIHRVAGGCDVLRLRNEYVPVIRLYDIFNIRPDSTNLEDSLLVVVEGDNMKVALVVDDLLAQQQVVIKSLEENYKRVEGVSGATILGDGTVALILDISGLIKLAGVRKDDYKVIKNEGDRAA</sequence>
<evidence type="ECO:0000256" key="13">
    <source>
        <dbReference type="SAM" id="MobiDB-lite"/>
    </source>
</evidence>
<keyword evidence="7" id="KW-0547">Nucleotide-binding</keyword>
<dbReference type="Gene3D" id="1.10.287.560">
    <property type="entry name" value="Histidine kinase CheA-like, homodimeric domain"/>
    <property type="match status" value="1"/>
</dbReference>
<dbReference type="InterPro" id="IPR002545">
    <property type="entry name" value="CheW-lke_dom"/>
</dbReference>
<dbReference type="SMART" id="SM00073">
    <property type="entry name" value="HPT"/>
    <property type="match status" value="1"/>
</dbReference>
<dbReference type="InterPro" id="IPR051315">
    <property type="entry name" value="Bact_Chemotaxis_CheA"/>
</dbReference>
<feature type="region of interest" description="Disordered" evidence="13">
    <location>
        <begin position="306"/>
        <end position="342"/>
    </location>
</feature>
<dbReference type="RefSeq" id="WP_087462461.1">
    <property type="nucleotide sequence ID" value="NZ_CP021425.1"/>
</dbReference>
<dbReference type="InterPro" id="IPR036061">
    <property type="entry name" value="CheW-like_dom_sf"/>
</dbReference>
<evidence type="ECO:0000256" key="4">
    <source>
        <dbReference type="ARBA" id="ARBA00022500"/>
    </source>
</evidence>
<comment type="catalytic activity">
    <reaction evidence="1">
        <text>ATP + protein L-histidine = ADP + protein N-phospho-L-histidine.</text>
        <dbReference type="EC" id="2.7.13.3"/>
    </reaction>
</comment>
<dbReference type="Pfam" id="PF01627">
    <property type="entry name" value="Hpt"/>
    <property type="match status" value="1"/>
</dbReference>